<name>S4XGT2_9CORY</name>
<keyword evidence="3" id="KW-1185">Reference proteome</keyword>
<dbReference type="GO" id="GO:0003700">
    <property type="term" value="F:DNA-binding transcription factor activity"/>
    <property type="evidence" value="ECO:0007669"/>
    <property type="project" value="TreeGrafter"/>
</dbReference>
<dbReference type="InterPro" id="IPR014757">
    <property type="entry name" value="Tscrpt_reg_IclR_C"/>
</dbReference>
<reference evidence="2 3" key="1">
    <citation type="submission" date="2012-06" db="EMBL/GenBank/DDBJ databases">
        <title>Complete genome sequence of Corynebacterium terpenotabidum Y-11 (=DSM 44721).</title>
        <authorList>
            <person name="Ruckert C."/>
            <person name="Albersmeier A."/>
            <person name="Al-Dilaimi A."/>
            <person name="Szczepanowski R."/>
            <person name="Kalinowski J."/>
        </authorList>
    </citation>
    <scope>NUCLEOTIDE SEQUENCE [LARGE SCALE GENOMIC DNA]</scope>
    <source>
        <strain evidence="2 3">Y-11</strain>
    </source>
</reference>
<dbReference type="Proteomes" id="UP000014809">
    <property type="component" value="Chromosome"/>
</dbReference>
<dbReference type="PATRIC" id="fig|1200352.3.peg.206"/>
<dbReference type="Gene3D" id="3.30.450.40">
    <property type="match status" value="1"/>
</dbReference>
<gene>
    <name evidence="2" type="ORF">A606_01040</name>
</gene>
<dbReference type="eggNOG" id="COG1414">
    <property type="taxonomic scope" value="Bacteria"/>
</dbReference>
<dbReference type="PROSITE" id="PS51078">
    <property type="entry name" value="ICLR_ED"/>
    <property type="match status" value="1"/>
</dbReference>
<dbReference type="Pfam" id="PF01614">
    <property type="entry name" value="IclR_C"/>
    <property type="match status" value="1"/>
</dbReference>
<feature type="domain" description="IclR-ED" evidence="1">
    <location>
        <begin position="1"/>
        <end position="138"/>
    </location>
</feature>
<dbReference type="SUPFAM" id="SSF55781">
    <property type="entry name" value="GAF domain-like"/>
    <property type="match status" value="1"/>
</dbReference>
<dbReference type="GO" id="GO:0045892">
    <property type="term" value="P:negative regulation of DNA-templated transcription"/>
    <property type="evidence" value="ECO:0007669"/>
    <property type="project" value="TreeGrafter"/>
</dbReference>
<dbReference type="InterPro" id="IPR050707">
    <property type="entry name" value="HTH_MetabolicPath_Reg"/>
</dbReference>
<dbReference type="HOGENOM" id="CLU_062618_8_1_11"/>
<dbReference type="GO" id="GO:0003677">
    <property type="term" value="F:DNA binding"/>
    <property type="evidence" value="ECO:0007669"/>
    <property type="project" value="TreeGrafter"/>
</dbReference>
<dbReference type="PANTHER" id="PTHR30136:SF35">
    <property type="entry name" value="HTH-TYPE TRANSCRIPTIONAL REGULATOR RV1719"/>
    <property type="match status" value="1"/>
</dbReference>
<dbReference type="KEGG" id="cter:A606_01040"/>
<proteinExistence type="predicted"/>
<evidence type="ECO:0000313" key="2">
    <source>
        <dbReference type="EMBL" id="AGP29863.1"/>
    </source>
</evidence>
<protein>
    <submittedName>
        <fullName evidence="2">IclR family transcriptional regulator</fullName>
    </submittedName>
</protein>
<organism evidence="2 3">
    <name type="scientific">Corynebacterium terpenotabidum Y-11</name>
    <dbReference type="NCBI Taxonomy" id="1200352"/>
    <lineage>
        <taxon>Bacteria</taxon>
        <taxon>Bacillati</taxon>
        <taxon>Actinomycetota</taxon>
        <taxon>Actinomycetes</taxon>
        <taxon>Mycobacteriales</taxon>
        <taxon>Corynebacteriaceae</taxon>
        <taxon>Corynebacterium</taxon>
    </lineage>
</organism>
<accession>S4XGT2</accession>
<dbReference type="InterPro" id="IPR029016">
    <property type="entry name" value="GAF-like_dom_sf"/>
</dbReference>
<dbReference type="STRING" id="1200352.A606_01040"/>
<dbReference type="PANTHER" id="PTHR30136">
    <property type="entry name" value="HELIX-TURN-HELIX TRANSCRIPTIONAL REGULATOR, ICLR FAMILY"/>
    <property type="match status" value="1"/>
</dbReference>
<evidence type="ECO:0000259" key="1">
    <source>
        <dbReference type="PROSITE" id="PS51078"/>
    </source>
</evidence>
<dbReference type="EMBL" id="CP003696">
    <property type="protein sequence ID" value="AGP29863.1"/>
    <property type="molecule type" value="Genomic_DNA"/>
</dbReference>
<dbReference type="AlphaFoldDB" id="S4XGT2"/>
<sequence length="140" mass="15520">MWTGVDGVVVEHVSSPKLVKHITPVGTRIFRPHSASTRVLLAEQTDNIVQKYFDNGWGVPEDIFTLLGEVREQGYAVNDGETSPEEWSVAAPIKDYDGACVAALLLSVPYSRVTDAMRDDLPRRTAQAARRISHRLGYPD</sequence>
<evidence type="ECO:0000313" key="3">
    <source>
        <dbReference type="Proteomes" id="UP000014809"/>
    </source>
</evidence>